<feature type="domain" description="ABC transporter" evidence="4">
    <location>
        <begin position="3"/>
        <end position="241"/>
    </location>
</feature>
<dbReference type="Gene3D" id="3.40.50.300">
    <property type="entry name" value="P-loop containing nucleotide triphosphate hydrolases"/>
    <property type="match status" value="1"/>
</dbReference>
<evidence type="ECO:0000256" key="1">
    <source>
        <dbReference type="ARBA" id="ARBA00022448"/>
    </source>
</evidence>
<dbReference type="GO" id="GO:0043190">
    <property type="term" value="C:ATP-binding cassette (ABC) transporter complex"/>
    <property type="evidence" value="ECO:0007669"/>
    <property type="project" value="UniProtKB-ARBA"/>
</dbReference>
<dbReference type="PANTHER" id="PTHR42781:SF4">
    <property type="entry name" value="SPERMIDINE_PUTRESCINE IMPORT ATP-BINDING PROTEIN POTA"/>
    <property type="match status" value="1"/>
</dbReference>
<dbReference type="SMART" id="SM00382">
    <property type="entry name" value="AAA"/>
    <property type="match status" value="1"/>
</dbReference>
<dbReference type="eggNOG" id="COG3842">
    <property type="taxonomic scope" value="Bacteria"/>
</dbReference>
<organism evidence="5 6">
    <name type="scientific">[Bacteroides] pectinophilus ATCC 43243</name>
    <dbReference type="NCBI Taxonomy" id="483218"/>
    <lineage>
        <taxon>Bacteria</taxon>
        <taxon>Bacillati</taxon>
        <taxon>Bacillota</taxon>
        <taxon>Clostridia</taxon>
        <taxon>Eubacteriales</taxon>
    </lineage>
</organism>
<protein>
    <recommendedName>
        <fullName evidence="4">ABC transporter domain-containing protein</fullName>
    </recommendedName>
</protein>
<dbReference type="GO" id="GO:0005524">
    <property type="term" value="F:ATP binding"/>
    <property type="evidence" value="ECO:0007669"/>
    <property type="project" value="UniProtKB-KW"/>
</dbReference>
<keyword evidence="1" id="KW-0813">Transport</keyword>
<dbReference type="STRING" id="483218.BACPEC_02619"/>
<evidence type="ECO:0000313" key="6">
    <source>
        <dbReference type="Proteomes" id="UP000003136"/>
    </source>
</evidence>
<dbReference type="PROSITE" id="PS00211">
    <property type="entry name" value="ABC_TRANSPORTER_1"/>
    <property type="match status" value="1"/>
</dbReference>
<proteinExistence type="predicted"/>
<evidence type="ECO:0000256" key="3">
    <source>
        <dbReference type="ARBA" id="ARBA00022840"/>
    </source>
</evidence>
<dbReference type="PANTHER" id="PTHR42781">
    <property type="entry name" value="SPERMIDINE/PUTRESCINE IMPORT ATP-BINDING PROTEIN POTA"/>
    <property type="match status" value="1"/>
</dbReference>
<sequence>MATVIKNLNMNFDGYQALKNINLTISDGEFVAILGPSGCGKTTLLRLLAGFLKPTDGVIKIDNSVVADSKKITSPNKRNIGMVFQSYALWPHMTVKQQVTFPMQHSIFSKYKTQKNREERTDAVLKLVNMQTMGDRYPSELSGGQKQRVAIARALANEPDLLLMDEPLSNLDAQLKIEMRREISNLHKSVGGTVLYVTHDQSEALGMADKIVVMSQGEIQQIGTPKEIFYNPVNPFVAQFVGQSNLIRGSWDGDEFTYGEGEKITDYEVNDSFKAENLYPVKADGLEIVGRDESHFRGIVKEVEFQGFQNKIILEMQDNNHLQVFACADEEVRQGEMYGVRIKKRKNVEI</sequence>
<dbReference type="InterPro" id="IPR027417">
    <property type="entry name" value="P-loop_NTPase"/>
</dbReference>
<dbReference type="FunFam" id="3.40.50.300:FF:000042">
    <property type="entry name" value="Maltose/maltodextrin ABC transporter, ATP-binding protein"/>
    <property type="match status" value="1"/>
</dbReference>
<dbReference type="InterPro" id="IPR017871">
    <property type="entry name" value="ABC_transporter-like_CS"/>
</dbReference>
<evidence type="ECO:0000259" key="4">
    <source>
        <dbReference type="PROSITE" id="PS50893"/>
    </source>
</evidence>
<dbReference type="AlphaFoldDB" id="B7AV71"/>
<evidence type="ECO:0000313" key="5">
    <source>
        <dbReference type="EMBL" id="EEC56112.1"/>
    </source>
</evidence>
<dbReference type="SUPFAM" id="SSF52540">
    <property type="entry name" value="P-loop containing nucleoside triphosphate hydrolases"/>
    <property type="match status" value="1"/>
</dbReference>
<dbReference type="PROSITE" id="PS50893">
    <property type="entry name" value="ABC_TRANSPORTER_2"/>
    <property type="match status" value="1"/>
</dbReference>
<evidence type="ECO:0000256" key="2">
    <source>
        <dbReference type="ARBA" id="ARBA00022741"/>
    </source>
</evidence>
<dbReference type="InterPro" id="IPR003439">
    <property type="entry name" value="ABC_transporter-like_ATP-bd"/>
</dbReference>
<dbReference type="GO" id="GO:0140359">
    <property type="term" value="F:ABC-type transporter activity"/>
    <property type="evidence" value="ECO:0007669"/>
    <property type="project" value="UniProtKB-ARBA"/>
</dbReference>
<keyword evidence="2" id="KW-0547">Nucleotide-binding</keyword>
<dbReference type="Proteomes" id="UP000003136">
    <property type="component" value="Unassembled WGS sequence"/>
</dbReference>
<name>B7AV71_9FIRM</name>
<reference evidence="5 6" key="1">
    <citation type="submission" date="2008-11" db="EMBL/GenBank/DDBJ databases">
        <title>Draft genome sequence of Bacteroides pectinophilus (ATCC 43243).</title>
        <authorList>
            <person name="Sudarsanam P."/>
            <person name="Ley R."/>
            <person name="Guruge J."/>
            <person name="Turnbaugh P.J."/>
            <person name="Mahowald M."/>
            <person name="Liep D."/>
            <person name="Gordon J."/>
        </authorList>
    </citation>
    <scope>NUCLEOTIDE SEQUENCE [LARGE SCALE GENOMIC DNA]</scope>
    <source>
        <strain evidence="5 6">ATCC 43243</strain>
    </source>
</reference>
<dbReference type="GO" id="GO:0016887">
    <property type="term" value="F:ATP hydrolysis activity"/>
    <property type="evidence" value="ECO:0007669"/>
    <property type="project" value="InterPro"/>
</dbReference>
<dbReference type="Pfam" id="PF00005">
    <property type="entry name" value="ABC_tran"/>
    <property type="match status" value="1"/>
</dbReference>
<keyword evidence="3" id="KW-0067">ATP-binding</keyword>
<dbReference type="InterPro" id="IPR050093">
    <property type="entry name" value="ABC_SmlMolc_Importer"/>
</dbReference>
<gene>
    <name evidence="5" type="ORF">BACPEC_02619</name>
</gene>
<dbReference type="InterPro" id="IPR003593">
    <property type="entry name" value="AAA+_ATPase"/>
</dbReference>
<dbReference type="HOGENOM" id="CLU_000604_1_1_9"/>
<reference evidence="5 6" key="2">
    <citation type="submission" date="2008-11" db="EMBL/GenBank/DDBJ databases">
        <authorList>
            <person name="Fulton L."/>
            <person name="Clifton S."/>
            <person name="Fulton B."/>
            <person name="Xu J."/>
            <person name="Minx P."/>
            <person name="Pepin K.H."/>
            <person name="Johnson M."/>
            <person name="Bhonagiri V."/>
            <person name="Nash W.E."/>
            <person name="Mardis E.R."/>
            <person name="Wilson R.K."/>
        </authorList>
    </citation>
    <scope>NUCLEOTIDE SEQUENCE [LARGE SCALE GENOMIC DNA]</scope>
    <source>
        <strain evidence="5 6">ATCC 43243</strain>
    </source>
</reference>
<dbReference type="EMBL" id="ABVQ01000037">
    <property type="protein sequence ID" value="EEC56112.1"/>
    <property type="molecule type" value="Genomic_DNA"/>
</dbReference>
<accession>B7AV71</accession>
<keyword evidence="6" id="KW-1185">Reference proteome</keyword>